<evidence type="ECO:0000313" key="3">
    <source>
        <dbReference type="Proteomes" id="UP000263642"/>
    </source>
</evidence>
<accession>A0A3D3RI11</accession>
<organism evidence="2 3">
    <name type="scientific">Gimesia maris</name>
    <dbReference type="NCBI Taxonomy" id="122"/>
    <lineage>
        <taxon>Bacteria</taxon>
        <taxon>Pseudomonadati</taxon>
        <taxon>Planctomycetota</taxon>
        <taxon>Planctomycetia</taxon>
        <taxon>Planctomycetales</taxon>
        <taxon>Planctomycetaceae</taxon>
        <taxon>Gimesia</taxon>
    </lineage>
</organism>
<sequence length="111" mass="12503">MLKPLLTVVFCCACSSLFAEDVPQSIYKMDSFETPVLKPVIALLAPSEDEMDLIELSDLKLDQTQVREPAQIFVSQSLPFTPVVCPSAKIDPSLLWPRPRLELQWLMADRP</sequence>
<dbReference type="Proteomes" id="UP000263642">
    <property type="component" value="Unassembled WGS sequence"/>
</dbReference>
<protein>
    <submittedName>
        <fullName evidence="2">Uncharacterized protein</fullName>
    </submittedName>
</protein>
<evidence type="ECO:0000313" key="2">
    <source>
        <dbReference type="EMBL" id="HCO27260.1"/>
    </source>
</evidence>
<keyword evidence="1" id="KW-0732">Signal</keyword>
<proteinExistence type="predicted"/>
<reference evidence="2 3" key="1">
    <citation type="journal article" date="2018" name="Nat. Biotechnol.">
        <title>A standardized bacterial taxonomy based on genome phylogeny substantially revises the tree of life.</title>
        <authorList>
            <person name="Parks D.H."/>
            <person name="Chuvochina M."/>
            <person name="Waite D.W."/>
            <person name="Rinke C."/>
            <person name="Skarshewski A."/>
            <person name="Chaumeil P.A."/>
            <person name="Hugenholtz P."/>
        </authorList>
    </citation>
    <scope>NUCLEOTIDE SEQUENCE [LARGE SCALE GENOMIC DNA]</scope>
    <source>
        <strain evidence="2">UBA9375</strain>
    </source>
</reference>
<dbReference type="EMBL" id="DQAY01000194">
    <property type="protein sequence ID" value="HCO27260.1"/>
    <property type="molecule type" value="Genomic_DNA"/>
</dbReference>
<feature type="signal peptide" evidence="1">
    <location>
        <begin position="1"/>
        <end position="19"/>
    </location>
</feature>
<dbReference type="AlphaFoldDB" id="A0A3D3RI11"/>
<name>A0A3D3RI11_9PLAN</name>
<comment type="caution">
    <text evidence="2">The sequence shown here is derived from an EMBL/GenBank/DDBJ whole genome shotgun (WGS) entry which is preliminary data.</text>
</comment>
<gene>
    <name evidence="2" type="ORF">DIT97_31230</name>
</gene>
<evidence type="ECO:0000256" key="1">
    <source>
        <dbReference type="SAM" id="SignalP"/>
    </source>
</evidence>
<feature type="chain" id="PRO_5017749152" evidence="1">
    <location>
        <begin position="20"/>
        <end position="111"/>
    </location>
</feature>